<evidence type="ECO:0000313" key="6">
    <source>
        <dbReference type="Proteomes" id="UP001648503"/>
    </source>
</evidence>
<dbReference type="Pfam" id="PF07202">
    <property type="entry name" value="Tcp10_C"/>
    <property type="match status" value="2"/>
</dbReference>
<name>A0ABQ8EVZ1_9FUNG</name>
<feature type="domain" description="Centromere protein J C-terminal" evidence="4">
    <location>
        <begin position="660"/>
        <end position="690"/>
    </location>
</feature>
<accession>A0ABQ8EVZ1</accession>
<protein>
    <recommendedName>
        <fullName evidence="4">Centromere protein J C-terminal domain-containing protein</fullName>
    </recommendedName>
</protein>
<feature type="coiled-coil region" evidence="2">
    <location>
        <begin position="415"/>
        <end position="442"/>
    </location>
</feature>
<comment type="similarity">
    <text evidence="1">Belongs to the TCP10 family.</text>
</comment>
<dbReference type="EMBL" id="JAFCIX010000567">
    <property type="protein sequence ID" value="KAH6587253.1"/>
    <property type="molecule type" value="Genomic_DNA"/>
</dbReference>
<evidence type="ECO:0000256" key="3">
    <source>
        <dbReference type="SAM" id="MobiDB-lite"/>
    </source>
</evidence>
<dbReference type="Proteomes" id="UP001648503">
    <property type="component" value="Unassembled WGS sequence"/>
</dbReference>
<dbReference type="PANTHER" id="PTHR10331">
    <property type="entry name" value="T COMPLEX PROTEIN 10"/>
    <property type="match status" value="1"/>
</dbReference>
<organism evidence="5 6">
    <name type="scientific">Batrachochytrium salamandrivorans</name>
    <dbReference type="NCBI Taxonomy" id="1357716"/>
    <lineage>
        <taxon>Eukaryota</taxon>
        <taxon>Fungi</taxon>
        <taxon>Fungi incertae sedis</taxon>
        <taxon>Chytridiomycota</taxon>
        <taxon>Chytridiomycota incertae sedis</taxon>
        <taxon>Chytridiomycetes</taxon>
        <taxon>Rhizophydiales</taxon>
        <taxon>Rhizophydiales incertae sedis</taxon>
        <taxon>Batrachochytrium</taxon>
    </lineage>
</organism>
<dbReference type="Gene3D" id="2.60.450.20">
    <property type="match status" value="1"/>
</dbReference>
<feature type="domain" description="Centromere protein J C-terminal" evidence="4">
    <location>
        <begin position="620"/>
        <end position="650"/>
    </location>
</feature>
<reference evidence="5 6" key="1">
    <citation type="submission" date="2021-02" db="EMBL/GenBank/DDBJ databases">
        <title>Variation within the Batrachochytrium salamandrivorans European outbreak.</title>
        <authorList>
            <person name="Kelly M."/>
            <person name="Pasmans F."/>
            <person name="Shea T.P."/>
            <person name="Munoz J.F."/>
            <person name="Carranza S."/>
            <person name="Cuomo C.A."/>
            <person name="Martel A."/>
        </authorList>
    </citation>
    <scope>NUCLEOTIDE SEQUENCE [LARGE SCALE GENOMIC DNA]</scope>
    <source>
        <strain evidence="5 6">AMFP18/2</strain>
    </source>
</reference>
<proteinExistence type="inferred from homology"/>
<evidence type="ECO:0000256" key="1">
    <source>
        <dbReference type="ARBA" id="ARBA00005627"/>
    </source>
</evidence>
<evidence type="ECO:0000313" key="5">
    <source>
        <dbReference type="EMBL" id="KAH6587253.1"/>
    </source>
</evidence>
<gene>
    <name evidence="5" type="ORF">BASA50_001386</name>
</gene>
<dbReference type="InterPro" id="IPR047002">
    <property type="entry name" value="Tcp10_C_sf"/>
</dbReference>
<keyword evidence="2" id="KW-0175">Coiled coil</keyword>
<keyword evidence="6" id="KW-1185">Reference proteome</keyword>
<comment type="caution">
    <text evidence="5">The sequence shown here is derived from an EMBL/GenBank/DDBJ whole genome shotgun (WGS) entry which is preliminary data.</text>
</comment>
<dbReference type="InterPro" id="IPR009852">
    <property type="entry name" value="CENPJ_C_dom"/>
</dbReference>
<feature type="region of interest" description="Disordered" evidence="3">
    <location>
        <begin position="470"/>
        <end position="518"/>
    </location>
</feature>
<feature type="compositionally biased region" description="Polar residues" evidence="3">
    <location>
        <begin position="493"/>
        <end position="508"/>
    </location>
</feature>
<dbReference type="InterPro" id="IPR026581">
    <property type="entry name" value="TCP10L/CENPJ"/>
</dbReference>
<dbReference type="PANTHER" id="PTHR10331:SF6">
    <property type="entry name" value="SPINDLE ASSEMBLY ABNORMAL 4"/>
    <property type="match status" value="1"/>
</dbReference>
<feature type="coiled-coil region" evidence="2">
    <location>
        <begin position="297"/>
        <end position="341"/>
    </location>
</feature>
<sequence length="716" mass="80248">MITLKMGATTTDAAPVMASNMGPLALTQPRRLGRHLSLQDYTNGKINPLQLSSLPDHMSDLSWIQTGFHHRDVWLRCAADETASLLEFLQLEELLVDNNSSSNNNNTIGTTTATAKGSLGISYSDTHQPHSSEIDTRQLSVLPSKKMPGCISPEMHNPPCQPFTRSPMSLQRLLDDSLVLIDSQSPVDDIDDTVSTLGLDDQSVASEYDTKFVPTASREPMAAETSCNEIDYDLNNDVGSESRSDLPQLSDHAVERMGLESSLLQKLFPAMRMAQKKSTADSLENIAGAKFHSTQEIQQLKETIKLLESTLLKSQQSNKSLKQENKELQEKLTKKDLSKSEFESYRMEQLLIINKKHDENMRAFKKERLLWERHKKASEILPNKKERQEIDLLKTQLLEKLKLWKDKETRLLQTQDRLGRRVDELTRRNLELLDEVKTFEQERANFIANHPERRSGSPFIEQAEIQVKANSRKAKSNSANVISHRPSLPKLSANGTASLSTKPKSASANGIDRRGMTSSNVMAKPVASLVDPAESALDGLEKTLGLGACNEERLFPEGKRDRFYDGGTRLVWHVNGTMKQTRADGLEVVYFCNGDYKTLHPDGHVVYWYNGPRTLHTTQPAGLEILQFDSGQIEKRYTDGTQEIIFPDQTVKYIFASRAEEVIFPDGKVQLTDPHGARTIHYPDGTKELHQNGIRAKYCANGMVKTVHAGDSVNAQ</sequence>
<evidence type="ECO:0000256" key="2">
    <source>
        <dbReference type="SAM" id="Coils"/>
    </source>
</evidence>
<evidence type="ECO:0000259" key="4">
    <source>
        <dbReference type="Pfam" id="PF07202"/>
    </source>
</evidence>